<comment type="caution">
    <text evidence="1">The sequence shown here is derived from an EMBL/GenBank/DDBJ whole genome shotgun (WGS) entry which is preliminary data.</text>
</comment>
<evidence type="ECO:0000313" key="2">
    <source>
        <dbReference type="Proteomes" id="UP000295496"/>
    </source>
</evidence>
<reference evidence="1 2" key="1">
    <citation type="submission" date="2019-03" db="EMBL/GenBank/DDBJ databases">
        <title>Genomic Encyclopedia of Type Strains, Phase IV (KMG-IV): sequencing the most valuable type-strain genomes for metagenomic binning, comparative biology and taxonomic classification.</title>
        <authorList>
            <person name="Goeker M."/>
        </authorList>
    </citation>
    <scope>NUCLEOTIDE SEQUENCE [LARGE SCALE GENOMIC DNA]</scope>
    <source>
        <strain evidence="1 2">DSM 10053</strain>
    </source>
</reference>
<sequence>MFELIVLRQAEKELDKLPDNLQAKTLNAMAELQKFGYELHEPVVRHIRDGLKELRVSATEGNSRSFFFFERDNKIIVVHVLQKKTQKTPQQSIDLALTRMNDYKKKG</sequence>
<accession>A0A4R1KYC5</accession>
<dbReference type="Pfam" id="PF05973">
    <property type="entry name" value="Gp49"/>
    <property type="match status" value="1"/>
</dbReference>
<keyword evidence="2" id="KW-1185">Reference proteome</keyword>
<dbReference type="SUPFAM" id="SSF143011">
    <property type="entry name" value="RelE-like"/>
    <property type="match status" value="1"/>
</dbReference>
<dbReference type="EMBL" id="SMGJ01000002">
    <property type="protein sequence ID" value="TCK70502.1"/>
    <property type="molecule type" value="Genomic_DNA"/>
</dbReference>
<dbReference type="InterPro" id="IPR035093">
    <property type="entry name" value="RelE/ParE_toxin_dom_sf"/>
</dbReference>
<organism evidence="1 2">
    <name type="scientific">Lonepinella koalarum</name>
    <dbReference type="NCBI Taxonomy" id="53417"/>
    <lineage>
        <taxon>Bacteria</taxon>
        <taxon>Pseudomonadati</taxon>
        <taxon>Pseudomonadota</taxon>
        <taxon>Gammaproteobacteria</taxon>
        <taxon>Pasteurellales</taxon>
        <taxon>Pasteurellaceae</taxon>
        <taxon>Lonepinella</taxon>
    </lineage>
</organism>
<protein>
    <submittedName>
        <fullName evidence="1">Phage-related protein</fullName>
    </submittedName>
</protein>
<dbReference type="InterPro" id="IPR009241">
    <property type="entry name" value="HigB-like"/>
</dbReference>
<evidence type="ECO:0000313" key="1">
    <source>
        <dbReference type="EMBL" id="TCK70502.1"/>
    </source>
</evidence>
<name>A0A4R1KYC5_9PAST</name>
<proteinExistence type="predicted"/>
<dbReference type="Gene3D" id="3.30.2310.20">
    <property type="entry name" value="RelE-like"/>
    <property type="match status" value="1"/>
</dbReference>
<gene>
    <name evidence="1" type="ORF">EV692_0778</name>
</gene>
<dbReference type="Proteomes" id="UP000295496">
    <property type="component" value="Unassembled WGS sequence"/>
</dbReference>
<dbReference type="AlphaFoldDB" id="A0A4R1KYC5"/>
<dbReference type="RefSeq" id="WP_132300725.1">
    <property type="nucleotide sequence ID" value="NZ_CP170642.1"/>
</dbReference>